<reference evidence="3" key="1">
    <citation type="journal article" date="2020" name="Nature">
        <title>Giant virus diversity and host interactions through global metagenomics.</title>
        <authorList>
            <person name="Schulz F."/>
            <person name="Roux S."/>
            <person name="Paez-Espino D."/>
            <person name="Jungbluth S."/>
            <person name="Walsh D.A."/>
            <person name="Denef V.J."/>
            <person name="McMahon K.D."/>
            <person name="Konstantinidis K.T."/>
            <person name="Eloe-Fadrosh E.A."/>
            <person name="Kyrpides N.C."/>
            <person name="Woyke T."/>
        </authorList>
    </citation>
    <scope>NUCLEOTIDE SEQUENCE</scope>
    <source>
        <strain evidence="3">GVMAG-M-3300025626-8</strain>
    </source>
</reference>
<name>A0A6C0IXX6_9ZZZZ</name>
<evidence type="ECO:0008006" key="4">
    <source>
        <dbReference type="Google" id="ProtNLM"/>
    </source>
</evidence>
<protein>
    <recommendedName>
        <fullName evidence="4">DNA (cytosine-5-)-methyltransferase</fullName>
    </recommendedName>
</protein>
<dbReference type="InterPro" id="IPR001525">
    <property type="entry name" value="C5_MeTfrase"/>
</dbReference>
<sequence>MIFVDLFCGIGGFSQAAKNNDHDLFLAVDNDPQVLKVYTKNHAGINTLCSDIQSEWNEIQKNIPRKVLIHASPPKRLLSWFLFEMNKGKWLWTLECDYSRETLSIFMEKGVNFHVINCCDYNAPHESKKIIASNVFKESPVSNGKISVKQHWSKIGVTPTANHFCFEKSKRSIKSPCFHVKKTKQTYWCNSNDSKEFFTIRDVARLQTFPENFDVSGCCMKNVQCVTPVSVGLLIVSLIKIQT</sequence>
<evidence type="ECO:0000313" key="3">
    <source>
        <dbReference type="EMBL" id="QHT98171.1"/>
    </source>
</evidence>
<dbReference type="GO" id="GO:0008168">
    <property type="term" value="F:methyltransferase activity"/>
    <property type="evidence" value="ECO:0007669"/>
    <property type="project" value="UniProtKB-KW"/>
</dbReference>
<proteinExistence type="predicted"/>
<keyword evidence="1" id="KW-0489">Methyltransferase</keyword>
<dbReference type="Gene3D" id="3.40.50.150">
    <property type="entry name" value="Vaccinia Virus protein VP39"/>
    <property type="match status" value="1"/>
</dbReference>
<dbReference type="InterPro" id="IPR029063">
    <property type="entry name" value="SAM-dependent_MTases_sf"/>
</dbReference>
<dbReference type="AlphaFoldDB" id="A0A6C0IXX6"/>
<accession>A0A6C0IXX6</accession>
<dbReference type="EMBL" id="MN740288">
    <property type="protein sequence ID" value="QHT98171.1"/>
    <property type="molecule type" value="Genomic_DNA"/>
</dbReference>
<dbReference type="Pfam" id="PF00145">
    <property type="entry name" value="DNA_methylase"/>
    <property type="match status" value="1"/>
</dbReference>
<dbReference type="GO" id="GO:0032259">
    <property type="term" value="P:methylation"/>
    <property type="evidence" value="ECO:0007669"/>
    <property type="project" value="UniProtKB-KW"/>
</dbReference>
<dbReference type="SUPFAM" id="SSF53335">
    <property type="entry name" value="S-adenosyl-L-methionine-dependent methyltransferases"/>
    <property type="match status" value="1"/>
</dbReference>
<evidence type="ECO:0000256" key="1">
    <source>
        <dbReference type="ARBA" id="ARBA00022603"/>
    </source>
</evidence>
<keyword evidence="2" id="KW-0808">Transferase</keyword>
<evidence type="ECO:0000256" key="2">
    <source>
        <dbReference type="ARBA" id="ARBA00022679"/>
    </source>
</evidence>
<organism evidence="3">
    <name type="scientific">viral metagenome</name>
    <dbReference type="NCBI Taxonomy" id="1070528"/>
    <lineage>
        <taxon>unclassified sequences</taxon>
        <taxon>metagenomes</taxon>
        <taxon>organismal metagenomes</taxon>
    </lineage>
</organism>